<feature type="region of interest" description="Disordered" evidence="1">
    <location>
        <begin position="1"/>
        <end position="28"/>
    </location>
</feature>
<name>A0AAN8GD17_PATCE</name>
<gene>
    <name evidence="2" type="ORF">SNE40_021008</name>
</gene>
<comment type="caution">
    <text evidence="2">The sequence shown here is derived from an EMBL/GenBank/DDBJ whole genome shotgun (WGS) entry which is preliminary data.</text>
</comment>
<evidence type="ECO:0000313" key="2">
    <source>
        <dbReference type="EMBL" id="KAK6168486.1"/>
    </source>
</evidence>
<feature type="compositionally biased region" description="Polar residues" evidence="1">
    <location>
        <begin position="1"/>
        <end position="27"/>
    </location>
</feature>
<evidence type="ECO:0000313" key="3">
    <source>
        <dbReference type="Proteomes" id="UP001347796"/>
    </source>
</evidence>
<sequence>MGAEQSSNKGQVLSKSGQPPAFVQQQEPPYPGPAPEYKFINTNVSIGARFAFGGSAGQELVTSSVDSYYPFLASQYAEGFRLLSFVRTPQELREGGLFCTSVSVPFQGILCRYPYRNEGWRLQVEKSVIQTQFVYNGIISSNSASVADASSLTQSVINNTQIGGRLLCVELTGQEISQGFSAGFAGRSPIHGVDLFYEIPTHPNPEIYTYQIVPVSIQVYVNFGRSITIGCDWAGILGSYLSQGWRLVEVFLDSGKTNPKFLSTTSAVSSMWFFEKPSSALQDQRPRYQGTYVEHMVPVRAGFSGAHSECGWEGKVQEMGRNGWELASVLQTPEIHYQGGFSNSYDIKFILFFQRKIIGYEGAGAPVPQMPPQGNQPPSYDSLQQKN</sequence>
<feature type="compositionally biased region" description="Polar residues" evidence="1">
    <location>
        <begin position="376"/>
        <end position="387"/>
    </location>
</feature>
<dbReference type="AlphaFoldDB" id="A0AAN8GD17"/>
<keyword evidence="3" id="KW-1185">Reference proteome</keyword>
<dbReference type="Proteomes" id="UP001347796">
    <property type="component" value="Unassembled WGS sequence"/>
</dbReference>
<reference evidence="2 3" key="1">
    <citation type="submission" date="2024-01" db="EMBL/GenBank/DDBJ databases">
        <title>The genome of the rayed Mediterranean limpet Patella caerulea (Linnaeus, 1758).</title>
        <authorList>
            <person name="Anh-Thu Weber A."/>
            <person name="Halstead-Nussloch G."/>
        </authorList>
    </citation>
    <scope>NUCLEOTIDE SEQUENCE [LARGE SCALE GENOMIC DNA]</scope>
    <source>
        <strain evidence="2">AATW-2023a</strain>
        <tissue evidence="2">Whole specimen</tissue>
    </source>
</reference>
<proteinExistence type="predicted"/>
<organism evidence="2 3">
    <name type="scientific">Patella caerulea</name>
    <name type="common">Rayed Mediterranean limpet</name>
    <dbReference type="NCBI Taxonomy" id="87958"/>
    <lineage>
        <taxon>Eukaryota</taxon>
        <taxon>Metazoa</taxon>
        <taxon>Spiralia</taxon>
        <taxon>Lophotrochozoa</taxon>
        <taxon>Mollusca</taxon>
        <taxon>Gastropoda</taxon>
        <taxon>Patellogastropoda</taxon>
        <taxon>Patelloidea</taxon>
        <taxon>Patellidae</taxon>
        <taxon>Patella</taxon>
    </lineage>
</organism>
<accession>A0AAN8GD17</accession>
<evidence type="ECO:0000256" key="1">
    <source>
        <dbReference type="SAM" id="MobiDB-lite"/>
    </source>
</evidence>
<protein>
    <submittedName>
        <fullName evidence="2">Uncharacterized protein</fullName>
    </submittedName>
</protein>
<dbReference type="EMBL" id="JAZGQO010000016">
    <property type="protein sequence ID" value="KAK6168486.1"/>
    <property type="molecule type" value="Genomic_DNA"/>
</dbReference>
<feature type="region of interest" description="Disordered" evidence="1">
    <location>
        <begin position="364"/>
        <end position="387"/>
    </location>
</feature>